<gene>
    <name evidence="1" type="ORF">EVAR_87919_1</name>
</gene>
<reference evidence="1 2" key="1">
    <citation type="journal article" date="2019" name="Commun. Biol.">
        <title>The bagworm genome reveals a unique fibroin gene that provides high tensile strength.</title>
        <authorList>
            <person name="Kono N."/>
            <person name="Nakamura H."/>
            <person name="Ohtoshi R."/>
            <person name="Tomita M."/>
            <person name="Numata K."/>
            <person name="Arakawa K."/>
        </authorList>
    </citation>
    <scope>NUCLEOTIDE SEQUENCE [LARGE SCALE GENOMIC DNA]</scope>
</reference>
<keyword evidence="2" id="KW-1185">Reference proteome</keyword>
<accession>A0A4C1WXU6</accession>
<dbReference type="AlphaFoldDB" id="A0A4C1WXU6"/>
<dbReference type="EMBL" id="BGZK01000655">
    <property type="protein sequence ID" value="GBP54845.1"/>
    <property type="molecule type" value="Genomic_DNA"/>
</dbReference>
<evidence type="ECO:0000313" key="2">
    <source>
        <dbReference type="Proteomes" id="UP000299102"/>
    </source>
</evidence>
<sequence>MYYARTGTKVGRCRSKGTNANTFPLSMRRGRSRRLSWPQDSAATTLGGQAGICIKASRRVGRPRRGVVTCCAGRRPRLDTTLRHADRYCDTDEPHTAAVVTDAGNNRLPFRPIKTDFQIG</sequence>
<organism evidence="1 2">
    <name type="scientific">Eumeta variegata</name>
    <name type="common">Bagworm moth</name>
    <name type="synonym">Eumeta japonica</name>
    <dbReference type="NCBI Taxonomy" id="151549"/>
    <lineage>
        <taxon>Eukaryota</taxon>
        <taxon>Metazoa</taxon>
        <taxon>Ecdysozoa</taxon>
        <taxon>Arthropoda</taxon>
        <taxon>Hexapoda</taxon>
        <taxon>Insecta</taxon>
        <taxon>Pterygota</taxon>
        <taxon>Neoptera</taxon>
        <taxon>Endopterygota</taxon>
        <taxon>Lepidoptera</taxon>
        <taxon>Glossata</taxon>
        <taxon>Ditrysia</taxon>
        <taxon>Tineoidea</taxon>
        <taxon>Psychidae</taxon>
        <taxon>Oiketicinae</taxon>
        <taxon>Eumeta</taxon>
    </lineage>
</organism>
<proteinExistence type="predicted"/>
<evidence type="ECO:0000313" key="1">
    <source>
        <dbReference type="EMBL" id="GBP54845.1"/>
    </source>
</evidence>
<comment type="caution">
    <text evidence="1">The sequence shown here is derived from an EMBL/GenBank/DDBJ whole genome shotgun (WGS) entry which is preliminary data.</text>
</comment>
<name>A0A4C1WXU6_EUMVA</name>
<dbReference type="Proteomes" id="UP000299102">
    <property type="component" value="Unassembled WGS sequence"/>
</dbReference>
<protein>
    <submittedName>
        <fullName evidence="1">Uncharacterized protein</fullName>
    </submittedName>
</protein>